<dbReference type="AlphaFoldDB" id="C5DJU3"/>
<dbReference type="EMBL" id="CU928170">
    <property type="protein sequence ID" value="CAR24582.1"/>
    <property type="molecule type" value="Genomic_DNA"/>
</dbReference>
<reference evidence="2 3" key="1">
    <citation type="journal article" date="2009" name="Genome Res.">
        <title>Comparative genomics of protoploid Saccharomycetaceae.</title>
        <authorList>
            <consortium name="The Genolevures Consortium"/>
            <person name="Souciet J.-L."/>
            <person name="Dujon B."/>
            <person name="Gaillardin C."/>
            <person name="Johnston M."/>
            <person name="Baret P.V."/>
            <person name="Cliften P."/>
            <person name="Sherman D.J."/>
            <person name="Weissenbach J."/>
            <person name="Westhof E."/>
            <person name="Wincker P."/>
            <person name="Jubin C."/>
            <person name="Poulain J."/>
            <person name="Barbe V."/>
            <person name="Segurens B."/>
            <person name="Artiguenave F."/>
            <person name="Anthouard V."/>
            <person name="Vacherie B."/>
            <person name="Val M.-E."/>
            <person name="Fulton R.S."/>
            <person name="Minx P."/>
            <person name="Wilson R."/>
            <person name="Durrens P."/>
            <person name="Jean G."/>
            <person name="Marck C."/>
            <person name="Martin T."/>
            <person name="Nikolski M."/>
            <person name="Rolland T."/>
            <person name="Seret M.-L."/>
            <person name="Casaregola S."/>
            <person name="Despons L."/>
            <person name="Fairhead C."/>
            <person name="Fischer G."/>
            <person name="Lafontaine I."/>
            <person name="Leh V."/>
            <person name="Lemaire M."/>
            <person name="de Montigny J."/>
            <person name="Neuveglise C."/>
            <person name="Thierry A."/>
            <person name="Blanc-Lenfle I."/>
            <person name="Bleykasten C."/>
            <person name="Diffels J."/>
            <person name="Fritsch E."/>
            <person name="Frangeul L."/>
            <person name="Goeffon A."/>
            <person name="Jauniaux N."/>
            <person name="Kachouri-Lafond R."/>
            <person name="Payen C."/>
            <person name="Potier S."/>
            <person name="Pribylova L."/>
            <person name="Ozanne C."/>
            <person name="Richard G.-F."/>
            <person name="Sacerdot C."/>
            <person name="Straub M.-L."/>
            <person name="Talla E."/>
        </authorList>
    </citation>
    <scope>NUCLEOTIDE SEQUENCE [LARGE SCALE GENOMIC DNA]</scope>
    <source>
        <strain evidence="3">ATCC 56472 / CBS 6340 / NRRL Y-8284</strain>
    </source>
</reference>
<dbReference type="eggNOG" id="ENOG502S89R">
    <property type="taxonomic scope" value="Eukaryota"/>
</dbReference>
<dbReference type="HOGENOM" id="CLU_084829_0_0_1"/>
<evidence type="ECO:0000313" key="2">
    <source>
        <dbReference type="EMBL" id="CAR24582.1"/>
    </source>
</evidence>
<organism evidence="2 3">
    <name type="scientific">Lachancea thermotolerans (strain ATCC 56472 / CBS 6340 / NRRL Y-8284)</name>
    <name type="common">Yeast</name>
    <name type="synonym">Kluyveromyces thermotolerans</name>
    <dbReference type="NCBI Taxonomy" id="559295"/>
    <lineage>
        <taxon>Eukaryota</taxon>
        <taxon>Fungi</taxon>
        <taxon>Dikarya</taxon>
        <taxon>Ascomycota</taxon>
        <taxon>Saccharomycotina</taxon>
        <taxon>Saccharomycetes</taxon>
        <taxon>Saccharomycetales</taxon>
        <taxon>Saccharomycetaceae</taxon>
        <taxon>Lachancea</taxon>
    </lineage>
</organism>
<feature type="region of interest" description="Disordered" evidence="1">
    <location>
        <begin position="90"/>
        <end position="203"/>
    </location>
</feature>
<dbReference type="OrthoDB" id="4066471at2759"/>
<feature type="compositionally biased region" description="Low complexity" evidence="1">
    <location>
        <begin position="182"/>
        <end position="199"/>
    </location>
</feature>
<dbReference type="InParanoid" id="C5DJU3"/>
<dbReference type="GeneID" id="8293255"/>
<evidence type="ECO:0000313" key="3">
    <source>
        <dbReference type="Proteomes" id="UP000002036"/>
    </source>
</evidence>
<proteinExistence type="predicted"/>
<dbReference type="STRING" id="559295.C5DJU3"/>
<dbReference type="KEGG" id="lth:KLTH0F19162g"/>
<dbReference type="OMA" id="NMELEIC"/>
<feature type="compositionally biased region" description="Basic and acidic residues" evidence="1">
    <location>
        <begin position="117"/>
        <end position="131"/>
    </location>
</feature>
<dbReference type="RefSeq" id="XP_002555019.1">
    <property type="nucleotide sequence ID" value="XM_002554973.1"/>
</dbReference>
<dbReference type="Proteomes" id="UP000002036">
    <property type="component" value="Chromosome F"/>
</dbReference>
<evidence type="ECO:0000256" key="1">
    <source>
        <dbReference type="SAM" id="MobiDB-lite"/>
    </source>
</evidence>
<feature type="compositionally biased region" description="Basic and acidic residues" evidence="1">
    <location>
        <begin position="154"/>
        <end position="165"/>
    </location>
</feature>
<gene>
    <name evidence="2" type="ordered locus">KLTH0F19162g</name>
</gene>
<accession>C5DJU3</accession>
<sequence>MSNPDDLLLELIYEYKPHLQSYRHRMNTWNELLRAFNRKTGASYRQNRTLKTRFEKLKELYINNEELPFSNVGLLEELLKEDRRDYKYAKIRQPPSSAENGDSEPPPSSDTIPQLIHQKDERSDPDIRSNEEAIGTQPPPLDSITVFPHTQMRRYQEHQDQHRDFSPGSHLHPQLGSSSVHNSNTPSDTSTSSSRFSSNKQQALSMVDSLRNDMGGERTYADSLELQNCTTIDALQKEVALLKQNQQRFQKDVMLKLNKIAELLQEREPENQAGFLNLPFSTNTQHSPG</sequence>
<keyword evidence="3" id="KW-1185">Reference proteome</keyword>
<dbReference type="FunCoup" id="C5DJU3">
    <property type="interactions" value="623"/>
</dbReference>
<name>C5DJU3_LACTC</name>
<protein>
    <submittedName>
        <fullName evidence="2">KLTH0F19162p</fullName>
    </submittedName>
</protein>